<dbReference type="PANTHER" id="PTHR43351">
    <property type="entry name" value="L(+)-TARTRATE DEHYDRATASE SUBUNIT BETA"/>
    <property type="match status" value="1"/>
</dbReference>
<dbReference type="PANTHER" id="PTHR43351:SF2">
    <property type="entry name" value="L(+)-TARTRATE DEHYDRATASE SUBUNIT BETA-RELATED"/>
    <property type="match status" value="1"/>
</dbReference>
<comment type="caution">
    <text evidence="4">The sequence shown here is derived from an EMBL/GenBank/DDBJ whole genome shotgun (WGS) entry which is preliminary data.</text>
</comment>
<keyword evidence="2" id="KW-0456">Lyase</keyword>
<dbReference type="InterPro" id="IPR036660">
    <property type="entry name" value="Fe-S_hydroAse_TtdB_cat_sf"/>
</dbReference>
<comment type="similarity">
    <text evidence="1">Belongs to the class-I fumarase family.</text>
</comment>
<evidence type="ECO:0000256" key="1">
    <source>
        <dbReference type="ARBA" id="ARBA00008876"/>
    </source>
</evidence>
<evidence type="ECO:0000313" key="5">
    <source>
        <dbReference type="Proteomes" id="UP001594288"/>
    </source>
</evidence>
<dbReference type="SUPFAM" id="SSF117457">
    <property type="entry name" value="FumA C-terminal domain-like"/>
    <property type="match status" value="1"/>
</dbReference>
<reference evidence="4 5" key="1">
    <citation type="submission" date="2024-09" db="EMBL/GenBank/DDBJ databases">
        <authorList>
            <person name="D'Angelo T."/>
        </authorList>
    </citation>
    <scope>NUCLEOTIDE SEQUENCE [LARGE SCALE GENOMIC DNA]</scope>
    <source>
        <strain evidence="4">SAG AM-311-F02</strain>
    </source>
</reference>
<sequence length="186" mass="19613">MAETKKITTPLSDEVVKSLKIGDKVSITGVIYTARDAAHKRLVELIEQGKDLPFDLPGQIIYYVGPAPAKPGYAVGSAGPTTSYRMDAYAPTLIAKGLKGMIGKGTRDKNVQDAMVKYGAVYFAAVGGAGALISKSIVKAEVIAYPELGAEAVRRMEVKDFPAIVAIDAAGDDLYIKGKEAYSIGA</sequence>
<gene>
    <name evidence="4" type="ORF">ACFL2Z_00385</name>
</gene>
<evidence type="ECO:0000259" key="3">
    <source>
        <dbReference type="Pfam" id="PF05683"/>
    </source>
</evidence>
<keyword evidence="5" id="KW-1185">Reference proteome</keyword>
<evidence type="ECO:0000313" key="4">
    <source>
        <dbReference type="EMBL" id="MFC1799357.1"/>
    </source>
</evidence>
<proteinExistence type="inferred from homology"/>
<dbReference type="Pfam" id="PF05683">
    <property type="entry name" value="Fumerase_C"/>
    <property type="match status" value="1"/>
</dbReference>
<dbReference type="InterPro" id="IPR004647">
    <property type="entry name" value="Fe-S_hydro-lyase_TtdB-typ_cat"/>
</dbReference>
<name>A0ABV6YN57_UNCEI</name>
<dbReference type="NCBIfam" id="NF005310">
    <property type="entry name" value="PRK06842.1"/>
    <property type="match status" value="1"/>
</dbReference>
<evidence type="ECO:0000256" key="2">
    <source>
        <dbReference type="ARBA" id="ARBA00023239"/>
    </source>
</evidence>
<dbReference type="EMBL" id="JBHPEI010000003">
    <property type="protein sequence ID" value="MFC1799357.1"/>
    <property type="molecule type" value="Genomic_DNA"/>
</dbReference>
<dbReference type="NCBIfam" id="TIGR00723">
    <property type="entry name" value="ttdB_fumA_fumB"/>
    <property type="match status" value="1"/>
</dbReference>
<protein>
    <submittedName>
        <fullName evidence="4">Fe-S-containing hydro-lyase</fullName>
    </submittedName>
</protein>
<accession>A0ABV6YN57</accession>
<organism evidence="4 5">
    <name type="scientific">Eiseniibacteriota bacterium</name>
    <dbReference type="NCBI Taxonomy" id="2212470"/>
    <lineage>
        <taxon>Bacteria</taxon>
        <taxon>Candidatus Eiseniibacteriota</taxon>
    </lineage>
</organism>
<dbReference type="Gene3D" id="3.20.130.10">
    <property type="entry name" value="Fe-S hydro-lyase, tartrate dehydratase beta-type, catalytic domain"/>
    <property type="match status" value="1"/>
</dbReference>
<dbReference type="Proteomes" id="UP001594288">
    <property type="component" value="Unassembled WGS sequence"/>
</dbReference>
<feature type="domain" description="Fe-S hydro-lyase tartrate dehydratase beta-type catalytic" evidence="3">
    <location>
        <begin position="9"/>
        <end position="176"/>
    </location>
</feature>